<proteinExistence type="inferred from homology"/>
<dbReference type="RefSeq" id="WP_169405297.1">
    <property type="nucleotide sequence ID" value="NZ_JAADJU010000015.1"/>
</dbReference>
<reference evidence="7 8" key="1">
    <citation type="submission" date="2020-01" db="EMBL/GenBank/DDBJ databases">
        <authorList>
            <person name="Lee S.D."/>
        </authorList>
    </citation>
    <scope>NUCLEOTIDE SEQUENCE [LARGE SCALE GENOMIC DNA]</scope>
    <source>
        <strain evidence="7 8">SAP-1</strain>
    </source>
</reference>
<feature type="domain" description="HTH lysR-type" evidence="6">
    <location>
        <begin position="1"/>
        <end position="58"/>
    </location>
</feature>
<dbReference type="InterPro" id="IPR036388">
    <property type="entry name" value="WH-like_DNA-bd_sf"/>
</dbReference>
<dbReference type="CDD" id="cd08414">
    <property type="entry name" value="PBP2_LTTR_aromatics_like"/>
    <property type="match status" value="1"/>
</dbReference>
<keyword evidence="8" id="KW-1185">Reference proteome</keyword>
<dbReference type="Pfam" id="PF03466">
    <property type="entry name" value="LysR_substrate"/>
    <property type="match status" value="1"/>
</dbReference>
<dbReference type="InterPro" id="IPR005119">
    <property type="entry name" value="LysR_subst-bd"/>
</dbReference>
<dbReference type="PANTHER" id="PTHR30346">
    <property type="entry name" value="TRANSCRIPTIONAL DUAL REGULATOR HCAR-RELATED"/>
    <property type="match status" value="1"/>
</dbReference>
<evidence type="ECO:0000256" key="5">
    <source>
        <dbReference type="ARBA" id="ARBA00023163"/>
    </source>
</evidence>
<evidence type="ECO:0000256" key="2">
    <source>
        <dbReference type="ARBA" id="ARBA00022491"/>
    </source>
</evidence>
<name>A0A848MRA4_9GAMM</name>
<dbReference type="EMBL" id="JAADJU010000015">
    <property type="protein sequence ID" value="NMP29589.1"/>
    <property type="molecule type" value="Genomic_DNA"/>
</dbReference>
<dbReference type="Proteomes" id="UP000585363">
    <property type="component" value="Unassembled WGS sequence"/>
</dbReference>
<dbReference type="AlphaFoldDB" id="A0A848MRA4"/>
<organism evidence="7 8">
    <name type="scientific">Rouxiella aceris</name>
    <dbReference type="NCBI Taxonomy" id="2703884"/>
    <lineage>
        <taxon>Bacteria</taxon>
        <taxon>Pseudomonadati</taxon>
        <taxon>Pseudomonadota</taxon>
        <taxon>Gammaproteobacteria</taxon>
        <taxon>Enterobacterales</taxon>
        <taxon>Yersiniaceae</taxon>
        <taxon>Rouxiella</taxon>
    </lineage>
</organism>
<dbReference type="InterPro" id="IPR000847">
    <property type="entry name" value="LysR_HTH_N"/>
</dbReference>
<dbReference type="GO" id="GO:0003700">
    <property type="term" value="F:DNA-binding transcription factor activity"/>
    <property type="evidence" value="ECO:0007669"/>
    <property type="project" value="InterPro"/>
</dbReference>
<keyword evidence="2" id="KW-0678">Repressor</keyword>
<gene>
    <name evidence="7" type="ORF">GW590_22320</name>
</gene>
<accession>A0A848MRA4</accession>
<dbReference type="InterPro" id="IPR036390">
    <property type="entry name" value="WH_DNA-bd_sf"/>
</dbReference>
<evidence type="ECO:0000313" key="7">
    <source>
        <dbReference type="EMBL" id="NMP29589.1"/>
    </source>
</evidence>
<dbReference type="Gene3D" id="3.40.190.10">
    <property type="entry name" value="Periplasmic binding protein-like II"/>
    <property type="match status" value="2"/>
</dbReference>
<dbReference type="GO" id="GO:0003677">
    <property type="term" value="F:DNA binding"/>
    <property type="evidence" value="ECO:0007669"/>
    <property type="project" value="UniProtKB-KW"/>
</dbReference>
<dbReference type="GO" id="GO:0032993">
    <property type="term" value="C:protein-DNA complex"/>
    <property type="evidence" value="ECO:0007669"/>
    <property type="project" value="TreeGrafter"/>
</dbReference>
<keyword evidence="3" id="KW-0805">Transcription regulation</keyword>
<comment type="similarity">
    <text evidence="1">Belongs to the LysR transcriptional regulatory family.</text>
</comment>
<dbReference type="SUPFAM" id="SSF46785">
    <property type="entry name" value="Winged helix' DNA-binding domain"/>
    <property type="match status" value="1"/>
</dbReference>
<dbReference type="PANTHER" id="PTHR30346:SF17">
    <property type="entry name" value="LYSR FAMILY TRANSCRIPTIONAL REGULATOR"/>
    <property type="match status" value="1"/>
</dbReference>
<evidence type="ECO:0000256" key="3">
    <source>
        <dbReference type="ARBA" id="ARBA00023015"/>
    </source>
</evidence>
<keyword evidence="5" id="KW-0804">Transcription</keyword>
<protein>
    <submittedName>
        <fullName evidence="7">LysR family transcriptional regulator</fullName>
    </submittedName>
</protein>
<comment type="caution">
    <text evidence="7">The sequence shown here is derived from an EMBL/GenBank/DDBJ whole genome shotgun (WGS) entry which is preliminary data.</text>
</comment>
<dbReference type="PRINTS" id="PR00039">
    <property type="entry name" value="HTHLYSR"/>
</dbReference>
<reference evidence="7 8" key="2">
    <citation type="submission" date="2020-06" db="EMBL/GenBank/DDBJ databases">
        <title>Polyphasic characterization of a Rahnella strain isolated from tree sap.</title>
        <authorList>
            <person name="Kim I.S."/>
        </authorList>
    </citation>
    <scope>NUCLEOTIDE SEQUENCE [LARGE SCALE GENOMIC DNA]</scope>
    <source>
        <strain evidence="7 8">SAP-1</strain>
    </source>
</reference>
<evidence type="ECO:0000259" key="6">
    <source>
        <dbReference type="PROSITE" id="PS50931"/>
    </source>
</evidence>
<dbReference type="FunFam" id="1.10.10.10:FF:000001">
    <property type="entry name" value="LysR family transcriptional regulator"/>
    <property type="match status" value="1"/>
</dbReference>
<evidence type="ECO:0000256" key="4">
    <source>
        <dbReference type="ARBA" id="ARBA00023125"/>
    </source>
</evidence>
<evidence type="ECO:0000313" key="8">
    <source>
        <dbReference type="Proteomes" id="UP000585363"/>
    </source>
</evidence>
<dbReference type="Gene3D" id="1.10.10.10">
    <property type="entry name" value="Winged helix-like DNA-binding domain superfamily/Winged helix DNA-binding domain"/>
    <property type="match status" value="1"/>
</dbReference>
<keyword evidence="4" id="KW-0238">DNA-binding</keyword>
<sequence>MDYRQLQSFVVLAEELHFGKAALRLGIAQPALSLQIKVLEQALQIPLFTRDRRHVALTFEGQQLVEEARIAINHYDRFLENARSLRLGYKGQLKLGYVGSSILDPALTLLINGYRKQKPDIEIVIEEHNVHEQLTLLLNYQLDVALVRSPVPQYPELDYLDVATRPLIAVLPRNHPLGQEKKIALSALSSLPFLIQKDPPGVGLGWSAMNACQQAGFVPQKIQFTRDVSVAIGLVSMGMGVTLVPETQTSVMIPDVNYCFLSEAAATTTLTLSWQRHVKNKAVTDFIRYAHELTHSLHAKAKS</sequence>
<evidence type="ECO:0000256" key="1">
    <source>
        <dbReference type="ARBA" id="ARBA00009437"/>
    </source>
</evidence>
<dbReference type="SUPFAM" id="SSF53850">
    <property type="entry name" value="Periplasmic binding protein-like II"/>
    <property type="match status" value="1"/>
</dbReference>
<dbReference type="PROSITE" id="PS50931">
    <property type="entry name" value="HTH_LYSR"/>
    <property type="match status" value="1"/>
</dbReference>
<dbReference type="Pfam" id="PF00126">
    <property type="entry name" value="HTH_1"/>
    <property type="match status" value="1"/>
</dbReference>